<dbReference type="STRING" id="71717.A0A4Y7TZX0"/>
<sequence length="340" mass="37037">MSGYSPSSSYPQSVLGLDLPQYDNHESYSSIYSSGDLDFEAYAATFPGYHSDALLDPMFSPKTVHPRALEGTSYDFGHPVNSMNPVDSLLKIPPQASPLLAASPISDLSDNNTFSVPSTVATAQSTPLPRVDRGDDAYFPSDNDDDDEYTPGSSRSVPRRRRATRQSTTGGRKARSATPASKPARKTPYSTGKKARQAPPSRVFQSQGSTAHLMQAALSRNDIAASLKFQCPEEACDYKMGNKPRMPDFRRHLRAHLRDQNRALGAGHVCKGILVAEYHGLSERQQDDILRGGNEAYWIGNEQRIGGCQQSFSRGDALTRHIKSAANPCAGWVSGHLEGC</sequence>
<dbReference type="OrthoDB" id="8922241at2759"/>
<gene>
    <name evidence="2" type="ORF">FA13DRAFT_1808098</name>
</gene>
<name>A0A4Y7TZX0_COPMI</name>
<dbReference type="Proteomes" id="UP000298030">
    <property type="component" value="Unassembled WGS sequence"/>
</dbReference>
<dbReference type="AlphaFoldDB" id="A0A4Y7TZX0"/>
<keyword evidence="3" id="KW-1185">Reference proteome</keyword>
<organism evidence="2 3">
    <name type="scientific">Coprinellus micaceus</name>
    <name type="common">Glistening ink-cap mushroom</name>
    <name type="synonym">Coprinus micaceus</name>
    <dbReference type="NCBI Taxonomy" id="71717"/>
    <lineage>
        <taxon>Eukaryota</taxon>
        <taxon>Fungi</taxon>
        <taxon>Dikarya</taxon>
        <taxon>Basidiomycota</taxon>
        <taxon>Agaricomycotina</taxon>
        <taxon>Agaricomycetes</taxon>
        <taxon>Agaricomycetidae</taxon>
        <taxon>Agaricales</taxon>
        <taxon>Agaricineae</taxon>
        <taxon>Psathyrellaceae</taxon>
        <taxon>Coprinellus</taxon>
    </lineage>
</organism>
<proteinExistence type="predicted"/>
<evidence type="ECO:0000256" key="1">
    <source>
        <dbReference type="SAM" id="MobiDB-lite"/>
    </source>
</evidence>
<dbReference type="EMBL" id="QPFP01000001">
    <property type="protein sequence ID" value="TEB39716.1"/>
    <property type="molecule type" value="Genomic_DNA"/>
</dbReference>
<accession>A0A4Y7TZX0</accession>
<reference evidence="2 3" key="1">
    <citation type="journal article" date="2019" name="Nat. Ecol. Evol.">
        <title>Megaphylogeny resolves global patterns of mushroom evolution.</title>
        <authorList>
            <person name="Varga T."/>
            <person name="Krizsan K."/>
            <person name="Foldi C."/>
            <person name="Dima B."/>
            <person name="Sanchez-Garcia M."/>
            <person name="Sanchez-Ramirez S."/>
            <person name="Szollosi G.J."/>
            <person name="Szarkandi J.G."/>
            <person name="Papp V."/>
            <person name="Albert L."/>
            <person name="Andreopoulos W."/>
            <person name="Angelini C."/>
            <person name="Antonin V."/>
            <person name="Barry K.W."/>
            <person name="Bougher N.L."/>
            <person name="Buchanan P."/>
            <person name="Buyck B."/>
            <person name="Bense V."/>
            <person name="Catcheside P."/>
            <person name="Chovatia M."/>
            <person name="Cooper J."/>
            <person name="Damon W."/>
            <person name="Desjardin D."/>
            <person name="Finy P."/>
            <person name="Geml J."/>
            <person name="Haridas S."/>
            <person name="Hughes K."/>
            <person name="Justo A."/>
            <person name="Karasinski D."/>
            <person name="Kautmanova I."/>
            <person name="Kiss B."/>
            <person name="Kocsube S."/>
            <person name="Kotiranta H."/>
            <person name="LaButti K.M."/>
            <person name="Lechner B.E."/>
            <person name="Liimatainen K."/>
            <person name="Lipzen A."/>
            <person name="Lukacs Z."/>
            <person name="Mihaltcheva S."/>
            <person name="Morgado L.N."/>
            <person name="Niskanen T."/>
            <person name="Noordeloos M.E."/>
            <person name="Ohm R.A."/>
            <person name="Ortiz-Santana B."/>
            <person name="Ovrebo C."/>
            <person name="Racz N."/>
            <person name="Riley R."/>
            <person name="Savchenko A."/>
            <person name="Shiryaev A."/>
            <person name="Soop K."/>
            <person name="Spirin V."/>
            <person name="Szebenyi C."/>
            <person name="Tomsovsky M."/>
            <person name="Tulloss R.E."/>
            <person name="Uehling J."/>
            <person name="Grigoriev I.V."/>
            <person name="Vagvolgyi C."/>
            <person name="Papp T."/>
            <person name="Martin F.M."/>
            <person name="Miettinen O."/>
            <person name="Hibbett D.S."/>
            <person name="Nagy L.G."/>
        </authorList>
    </citation>
    <scope>NUCLEOTIDE SEQUENCE [LARGE SCALE GENOMIC DNA]</scope>
    <source>
        <strain evidence="2 3">FP101781</strain>
    </source>
</reference>
<comment type="caution">
    <text evidence="2">The sequence shown here is derived from an EMBL/GenBank/DDBJ whole genome shotgun (WGS) entry which is preliminary data.</text>
</comment>
<evidence type="ECO:0000313" key="3">
    <source>
        <dbReference type="Proteomes" id="UP000298030"/>
    </source>
</evidence>
<evidence type="ECO:0000313" key="2">
    <source>
        <dbReference type="EMBL" id="TEB39716.1"/>
    </source>
</evidence>
<protein>
    <submittedName>
        <fullName evidence="2">Uncharacterized protein</fullName>
    </submittedName>
</protein>
<feature type="region of interest" description="Disordered" evidence="1">
    <location>
        <begin position="119"/>
        <end position="208"/>
    </location>
</feature>